<dbReference type="OrthoDB" id="2500246at2759"/>
<dbReference type="AlphaFoldDB" id="A0A0D0DB47"/>
<keyword evidence="2" id="KW-0812">Transmembrane</keyword>
<keyword evidence="4" id="KW-1185">Reference proteome</keyword>
<protein>
    <submittedName>
        <fullName evidence="3">Uncharacterized protein</fullName>
    </submittedName>
</protein>
<reference evidence="4" key="2">
    <citation type="submission" date="2015-01" db="EMBL/GenBank/DDBJ databases">
        <title>Evolutionary Origins and Diversification of the Mycorrhizal Mutualists.</title>
        <authorList>
            <consortium name="DOE Joint Genome Institute"/>
            <consortium name="Mycorrhizal Genomics Consortium"/>
            <person name="Kohler A."/>
            <person name="Kuo A."/>
            <person name="Nagy L.G."/>
            <person name="Floudas D."/>
            <person name="Copeland A."/>
            <person name="Barry K.W."/>
            <person name="Cichocki N."/>
            <person name="Veneault-Fourrey C."/>
            <person name="LaButti K."/>
            <person name="Lindquist E.A."/>
            <person name="Lipzen A."/>
            <person name="Lundell T."/>
            <person name="Morin E."/>
            <person name="Murat C."/>
            <person name="Riley R."/>
            <person name="Ohm R."/>
            <person name="Sun H."/>
            <person name="Tunlid A."/>
            <person name="Henrissat B."/>
            <person name="Grigoriev I.V."/>
            <person name="Hibbett D.S."/>
            <person name="Martin F."/>
        </authorList>
    </citation>
    <scope>NUCLEOTIDE SEQUENCE [LARGE SCALE GENOMIC DNA]</scope>
    <source>
        <strain evidence="4">Ve08.2h10</strain>
    </source>
</reference>
<name>A0A0D0DB47_9AGAM</name>
<feature type="transmembrane region" description="Helical" evidence="2">
    <location>
        <begin position="20"/>
        <end position="43"/>
    </location>
</feature>
<evidence type="ECO:0000313" key="3">
    <source>
        <dbReference type="EMBL" id="KIK94352.1"/>
    </source>
</evidence>
<gene>
    <name evidence="3" type="ORF">PAXRUDRAFT_828066</name>
</gene>
<dbReference type="EMBL" id="KN825113">
    <property type="protein sequence ID" value="KIK94352.1"/>
    <property type="molecule type" value="Genomic_DNA"/>
</dbReference>
<evidence type="ECO:0000256" key="2">
    <source>
        <dbReference type="SAM" id="Phobius"/>
    </source>
</evidence>
<accession>A0A0D0DB47</accession>
<keyword evidence="2" id="KW-1133">Transmembrane helix</keyword>
<reference evidence="3 4" key="1">
    <citation type="submission" date="2014-04" db="EMBL/GenBank/DDBJ databases">
        <authorList>
            <consortium name="DOE Joint Genome Institute"/>
            <person name="Kuo A."/>
            <person name="Kohler A."/>
            <person name="Jargeat P."/>
            <person name="Nagy L.G."/>
            <person name="Floudas D."/>
            <person name="Copeland A."/>
            <person name="Barry K.W."/>
            <person name="Cichocki N."/>
            <person name="Veneault-Fourrey C."/>
            <person name="LaButti K."/>
            <person name="Lindquist E.A."/>
            <person name="Lipzen A."/>
            <person name="Lundell T."/>
            <person name="Morin E."/>
            <person name="Murat C."/>
            <person name="Sun H."/>
            <person name="Tunlid A."/>
            <person name="Henrissat B."/>
            <person name="Grigoriev I.V."/>
            <person name="Hibbett D.S."/>
            <person name="Martin F."/>
            <person name="Nordberg H.P."/>
            <person name="Cantor M.N."/>
            <person name="Hua S.X."/>
        </authorList>
    </citation>
    <scope>NUCLEOTIDE SEQUENCE [LARGE SCALE GENOMIC DNA]</scope>
    <source>
        <strain evidence="3 4">Ve08.2h10</strain>
    </source>
</reference>
<dbReference type="InParanoid" id="A0A0D0DB47"/>
<dbReference type="Proteomes" id="UP000054538">
    <property type="component" value="Unassembled WGS sequence"/>
</dbReference>
<sequence length="171" mass="18195">MADFFQGLDPGKLVLGGTVLSFITSPFTAPVYNLPIFLFGTIVQESSDAVQSLKVFSGLLSASIIFDIIWVLKNEQSSIVGLLTFLLWLLKFPTAAASLAALRQRGSQFMGLPTDISGPTVWSMPGGFTSSGREGYQTVDDEPRAPPPKLNIAAPVPQPALGIHPGGYQNA</sequence>
<organism evidence="3 4">
    <name type="scientific">Paxillus rubicundulus Ve08.2h10</name>
    <dbReference type="NCBI Taxonomy" id="930991"/>
    <lineage>
        <taxon>Eukaryota</taxon>
        <taxon>Fungi</taxon>
        <taxon>Dikarya</taxon>
        <taxon>Basidiomycota</taxon>
        <taxon>Agaricomycotina</taxon>
        <taxon>Agaricomycetes</taxon>
        <taxon>Agaricomycetidae</taxon>
        <taxon>Boletales</taxon>
        <taxon>Paxilineae</taxon>
        <taxon>Paxillaceae</taxon>
        <taxon>Paxillus</taxon>
    </lineage>
</organism>
<feature type="transmembrane region" description="Helical" evidence="2">
    <location>
        <begin position="78"/>
        <end position="102"/>
    </location>
</feature>
<dbReference type="HOGENOM" id="CLU_1547679_0_0_1"/>
<feature type="region of interest" description="Disordered" evidence="1">
    <location>
        <begin position="132"/>
        <end position="171"/>
    </location>
</feature>
<feature type="transmembrane region" description="Helical" evidence="2">
    <location>
        <begin position="55"/>
        <end position="72"/>
    </location>
</feature>
<evidence type="ECO:0000256" key="1">
    <source>
        <dbReference type="SAM" id="MobiDB-lite"/>
    </source>
</evidence>
<proteinExistence type="predicted"/>
<keyword evidence="2" id="KW-0472">Membrane</keyword>
<evidence type="ECO:0000313" key="4">
    <source>
        <dbReference type="Proteomes" id="UP000054538"/>
    </source>
</evidence>